<name>A0A8S1M3F6_9CILI</name>
<comment type="caution">
    <text evidence="2">The sequence shown here is derived from an EMBL/GenBank/DDBJ whole genome shotgun (WGS) entry which is preliminary data.</text>
</comment>
<gene>
    <name evidence="2" type="ORF">PSON_ATCC_30995.1.T0270296</name>
</gene>
<feature type="coiled-coil region" evidence="1">
    <location>
        <begin position="31"/>
        <end position="93"/>
    </location>
</feature>
<dbReference type="AlphaFoldDB" id="A0A8S1M3F6"/>
<accession>A0A8S1M3F6</accession>
<reference evidence="2" key="1">
    <citation type="submission" date="2021-01" db="EMBL/GenBank/DDBJ databases">
        <authorList>
            <consortium name="Genoscope - CEA"/>
            <person name="William W."/>
        </authorList>
    </citation>
    <scope>NUCLEOTIDE SEQUENCE</scope>
</reference>
<evidence type="ECO:0000256" key="1">
    <source>
        <dbReference type="SAM" id="Coils"/>
    </source>
</evidence>
<dbReference type="Proteomes" id="UP000692954">
    <property type="component" value="Unassembled WGS sequence"/>
</dbReference>
<evidence type="ECO:0000313" key="3">
    <source>
        <dbReference type="Proteomes" id="UP000692954"/>
    </source>
</evidence>
<sequence length="159" mass="19769">MLNQHMINQEKREIFIKCIIIEFNRRKDKSIKIQINQRDQNETKYEELQQKYSHSIKEKMLLKLERDQLIAKNDALQRNIQNIINQIQLYLGRQENKQGKRTRESNRQITYSRYNVYNQNMQYNYSFKNIENIQYNYQFENIKTNKKKVKQKQIYHFPR</sequence>
<evidence type="ECO:0000313" key="2">
    <source>
        <dbReference type="EMBL" id="CAD8071036.1"/>
    </source>
</evidence>
<keyword evidence="1" id="KW-0175">Coiled coil</keyword>
<keyword evidence="3" id="KW-1185">Reference proteome</keyword>
<dbReference type="EMBL" id="CAJJDN010000027">
    <property type="protein sequence ID" value="CAD8071036.1"/>
    <property type="molecule type" value="Genomic_DNA"/>
</dbReference>
<organism evidence="2 3">
    <name type="scientific">Paramecium sonneborni</name>
    <dbReference type="NCBI Taxonomy" id="65129"/>
    <lineage>
        <taxon>Eukaryota</taxon>
        <taxon>Sar</taxon>
        <taxon>Alveolata</taxon>
        <taxon>Ciliophora</taxon>
        <taxon>Intramacronucleata</taxon>
        <taxon>Oligohymenophorea</taxon>
        <taxon>Peniculida</taxon>
        <taxon>Parameciidae</taxon>
        <taxon>Paramecium</taxon>
    </lineage>
</organism>
<protein>
    <submittedName>
        <fullName evidence="2">Uncharacterized protein</fullName>
    </submittedName>
</protein>
<proteinExistence type="predicted"/>